<evidence type="ECO:0000313" key="2">
    <source>
        <dbReference type="Proteomes" id="UP000236291"/>
    </source>
</evidence>
<organism evidence="1 2">
    <name type="scientific">Trifolium pratense</name>
    <name type="common">Red clover</name>
    <dbReference type="NCBI Taxonomy" id="57577"/>
    <lineage>
        <taxon>Eukaryota</taxon>
        <taxon>Viridiplantae</taxon>
        <taxon>Streptophyta</taxon>
        <taxon>Embryophyta</taxon>
        <taxon>Tracheophyta</taxon>
        <taxon>Spermatophyta</taxon>
        <taxon>Magnoliopsida</taxon>
        <taxon>eudicotyledons</taxon>
        <taxon>Gunneridae</taxon>
        <taxon>Pentapetalae</taxon>
        <taxon>rosids</taxon>
        <taxon>fabids</taxon>
        <taxon>Fabales</taxon>
        <taxon>Fabaceae</taxon>
        <taxon>Papilionoideae</taxon>
        <taxon>50 kb inversion clade</taxon>
        <taxon>NPAAA clade</taxon>
        <taxon>Hologalegina</taxon>
        <taxon>IRL clade</taxon>
        <taxon>Trifolieae</taxon>
        <taxon>Trifolium</taxon>
    </lineage>
</organism>
<proteinExistence type="predicted"/>
<dbReference type="Proteomes" id="UP000236291">
    <property type="component" value="Unassembled WGS sequence"/>
</dbReference>
<dbReference type="AlphaFoldDB" id="A0A2K3NT35"/>
<name>A0A2K3NT35_TRIPR</name>
<gene>
    <name evidence="1" type="ORF">L195_g002663</name>
</gene>
<reference evidence="1 2" key="1">
    <citation type="journal article" date="2014" name="Am. J. Bot.">
        <title>Genome assembly and annotation for red clover (Trifolium pratense; Fabaceae).</title>
        <authorList>
            <person name="Istvanek J."/>
            <person name="Jaros M."/>
            <person name="Krenek A."/>
            <person name="Repkova J."/>
        </authorList>
    </citation>
    <scope>NUCLEOTIDE SEQUENCE [LARGE SCALE GENOMIC DNA]</scope>
    <source>
        <strain evidence="2">cv. Tatra</strain>
        <tissue evidence="1">Young leaves</tissue>
    </source>
</reference>
<sequence length="74" mass="8458">MLTMAMNLLDADKNLICVATTSSLATEGGCKCGCYFELDLNCIEAHSEYAHYGDELAGCRQRSDLRFRQRFWWL</sequence>
<accession>A0A2K3NT35</accession>
<reference evidence="1 2" key="2">
    <citation type="journal article" date="2017" name="Front. Plant Sci.">
        <title>Gene Classification and Mining of Molecular Markers Useful in Red Clover (Trifolium pratense) Breeding.</title>
        <authorList>
            <person name="Istvanek J."/>
            <person name="Dluhosova J."/>
            <person name="Dluhos P."/>
            <person name="Patkova L."/>
            <person name="Nedelnik J."/>
            <person name="Repkova J."/>
        </authorList>
    </citation>
    <scope>NUCLEOTIDE SEQUENCE [LARGE SCALE GENOMIC DNA]</scope>
    <source>
        <strain evidence="2">cv. Tatra</strain>
        <tissue evidence="1">Young leaves</tissue>
    </source>
</reference>
<protein>
    <submittedName>
        <fullName evidence="1">Uncharacterized protein</fullName>
    </submittedName>
</protein>
<comment type="caution">
    <text evidence="1">The sequence shown here is derived from an EMBL/GenBank/DDBJ whole genome shotgun (WGS) entry which is preliminary data.</text>
</comment>
<dbReference type="EMBL" id="ASHM01001185">
    <property type="protein sequence ID" value="PNY06200.1"/>
    <property type="molecule type" value="Genomic_DNA"/>
</dbReference>
<evidence type="ECO:0000313" key="1">
    <source>
        <dbReference type="EMBL" id="PNY06200.1"/>
    </source>
</evidence>